<dbReference type="GO" id="GO:0008360">
    <property type="term" value="P:regulation of cell shape"/>
    <property type="evidence" value="ECO:0007669"/>
    <property type="project" value="UniProtKB-KW"/>
</dbReference>
<feature type="domain" description="L,D-TPase catalytic" evidence="10">
    <location>
        <begin position="55"/>
        <end position="164"/>
    </location>
</feature>
<keyword evidence="4" id="KW-0808">Transferase</keyword>
<dbReference type="GO" id="GO:0071972">
    <property type="term" value="F:peptidoglycan L,D-transpeptidase activity"/>
    <property type="evidence" value="ECO:0007669"/>
    <property type="project" value="TreeGrafter"/>
</dbReference>
<reference evidence="11" key="1">
    <citation type="submission" date="2018-10" db="EMBL/GenBank/DDBJ databases">
        <title>Effector identification in a new, highly contiguous assembly of the strawberry crown rot pathogen Phytophthora cactorum.</title>
        <authorList>
            <person name="Armitage A.D."/>
            <person name="Nellist C.F."/>
            <person name="Bates H."/>
            <person name="Vickerstaff R.J."/>
            <person name="Harrison R.J."/>
        </authorList>
    </citation>
    <scope>NUCLEOTIDE SEQUENCE</scope>
    <source>
        <strain evidence="11">4032</strain>
    </source>
</reference>
<dbReference type="AlphaFoldDB" id="A0A8T1A6A9"/>
<dbReference type="InterPro" id="IPR050979">
    <property type="entry name" value="LD-transpeptidase"/>
</dbReference>
<evidence type="ECO:0000256" key="2">
    <source>
        <dbReference type="ARBA" id="ARBA00005992"/>
    </source>
</evidence>
<dbReference type="InterPro" id="IPR005490">
    <property type="entry name" value="LD_TPept_cat_dom"/>
</dbReference>
<evidence type="ECO:0000256" key="9">
    <source>
        <dbReference type="SAM" id="MobiDB-lite"/>
    </source>
</evidence>
<dbReference type="CDD" id="cd16913">
    <property type="entry name" value="YkuD_like"/>
    <property type="match status" value="1"/>
</dbReference>
<comment type="caution">
    <text evidence="11">The sequence shown here is derived from an EMBL/GenBank/DDBJ whole genome shotgun (WGS) entry which is preliminary data.</text>
</comment>
<dbReference type="Gene3D" id="2.40.440.10">
    <property type="entry name" value="L,D-transpeptidase catalytic domain-like"/>
    <property type="match status" value="1"/>
</dbReference>
<evidence type="ECO:0000256" key="7">
    <source>
        <dbReference type="ARBA" id="ARBA00022984"/>
    </source>
</evidence>
<dbReference type="PANTHER" id="PTHR30582">
    <property type="entry name" value="L,D-TRANSPEPTIDASE"/>
    <property type="match status" value="1"/>
</dbReference>
<evidence type="ECO:0000256" key="3">
    <source>
        <dbReference type="ARBA" id="ARBA00022676"/>
    </source>
</evidence>
<dbReference type="InterPro" id="IPR038063">
    <property type="entry name" value="Transpep_catalytic_dom"/>
</dbReference>
<comment type="pathway">
    <text evidence="1">Cell wall biogenesis; peptidoglycan biosynthesis.</text>
</comment>
<keyword evidence="7" id="KW-0573">Peptidoglycan synthesis</keyword>
<protein>
    <recommendedName>
        <fullName evidence="10">L,D-TPase catalytic domain-containing protein</fullName>
    </recommendedName>
</protein>
<proteinExistence type="inferred from homology"/>
<evidence type="ECO:0000256" key="6">
    <source>
        <dbReference type="ARBA" id="ARBA00022960"/>
    </source>
</evidence>
<evidence type="ECO:0000256" key="4">
    <source>
        <dbReference type="ARBA" id="ARBA00022679"/>
    </source>
</evidence>
<comment type="similarity">
    <text evidence="2">Belongs to the YkuD family.</text>
</comment>
<keyword evidence="3" id="KW-0328">Glycosyltransferase</keyword>
<dbReference type="Pfam" id="PF03734">
    <property type="entry name" value="YkuD"/>
    <property type="match status" value="1"/>
</dbReference>
<keyword evidence="8" id="KW-0961">Cell wall biogenesis/degradation</keyword>
<feature type="region of interest" description="Disordered" evidence="9">
    <location>
        <begin position="13"/>
        <end position="43"/>
    </location>
</feature>
<dbReference type="GO" id="GO:0005576">
    <property type="term" value="C:extracellular region"/>
    <property type="evidence" value="ECO:0007669"/>
    <property type="project" value="TreeGrafter"/>
</dbReference>
<evidence type="ECO:0000256" key="5">
    <source>
        <dbReference type="ARBA" id="ARBA00022801"/>
    </source>
</evidence>
<evidence type="ECO:0000256" key="1">
    <source>
        <dbReference type="ARBA" id="ARBA00004752"/>
    </source>
</evidence>
<dbReference type="GO" id="GO:0071555">
    <property type="term" value="P:cell wall organization"/>
    <property type="evidence" value="ECO:0007669"/>
    <property type="project" value="UniProtKB-KW"/>
</dbReference>
<dbReference type="PANTHER" id="PTHR30582:SF24">
    <property type="entry name" value="L,D-TRANSPEPTIDASE ERFK_SRFK-RELATED"/>
    <property type="match status" value="1"/>
</dbReference>
<sequence length="200" mass="21984">MTRMFPALLAMHQQGERGNGKNRDEGTRAISDSSQGKNTAFVDTLGGKPFLQDRLEIIVDKSRHKLALISGNTIIRNYEVGLGGDRTPEGSFVISDKVVNPNGHSNGEFGSRGMQLSDTNYAIHGTNEPNSIGLDESLGCVRMSTEDVEELFALAPQGTPVRIGKDLLPETAVIPEAKDRYRYTLVPKQSNPNKTYHWLN</sequence>
<dbReference type="PROSITE" id="PS52029">
    <property type="entry name" value="LD_TPASE"/>
    <property type="match status" value="1"/>
</dbReference>
<evidence type="ECO:0000259" key="10">
    <source>
        <dbReference type="PROSITE" id="PS52029"/>
    </source>
</evidence>
<name>A0A8T1A6A9_9STRA</name>
<dbReference type="GO" id="GO:0016757">
    <property type="term" value="F:glycosyltransferase activity"/>
    <property type="evidence" value="ECO:0007669"/>
    <property type="project" value="UniProtKB-KW"/>
</dbReference>
<accession>A0A8T1A6A9</accession>
<evidence type="ECO:0000313" key="12">
    <source>
        <dbReference type="Proteomes" id="UP000774804"/>
    </source>
</evidence>
<dbReference type="SUPFAM" id="SSF141523">
    <property type="entry name" value="L,D-transpeptidase catalytic domain-like"/>
    <property type="match status" value="1"/>
</dbReference>
<feature type="compositionally biased region" description="Basic and acidic residues" evidence="9">
    <location>
        <begin position="14"/>
        <end position="27"/>
    </location>
</feature>
<dbReference type="EMBL" id="RCMI01003921">
    <property type="protein sequence ID" value="KAG2871137.1"/>
    <property type="molecule type" value="Genomic_DNA"/>
</dbReference>
<keyword evidence="5" id="KW-0378">Hydrolase</keyword>
<organism evidence="11 12">
    <name type="scientific">Phytophthora cactorum</name>
    <dbReference type="NCBI Taxonomy" id="29920"/>
    <lineage>
        <taxon>Eukaryota</taxon>
        <taxon>Sar</taxon>
        <taxon>Stramenopiles</taxon>
        <taxon>Oomycota</taxon>
        <taxon>Peronosporomycetes</taxon>
        <taxon>Peronosporales</taxon>
        <taxon>Peronosporaceae</taxon>
        <taxon>Phytophthora</taxon>
    </lineage>
</organism>
<evidence type="ECO:0000256" key="8">
    <source>
        <dbReference type="ARBA" id="ARBA00023316"/>
    </source>
</evidence>
<dbReference type="Proteomes" id="UP000774804">
    <property type="component" value="Unassembled WGS sequence"/>
</dbReference>
<evidence type="ECO:0000313" key="11">
    <source>
        <dbReference type="EMBL" id="KAG2871137.1"/>
    </source>
</evidence>
<keyword evidence="6" id="KW-0133">Cell shape</keyword>
<gene>
    <name evidence="11" type="ORF">PC115_g24923</name>
</gene>